<dbReference type="GeneID" id="109474844"/>
<keyword evidence="6" id="KW-1003">Cell membrane</keyword>
<feature type="transmembrane region" description="Helical" evidence="17">
    <location>
        <begin position="225"/>
        <end position="245"/>
    </location>
</feature>
<keyword evidence="11" id="KW-0333">Golgi apparatus</keyword>
<keyword evidence="10 17" id="KW-1133">Transmembrane helix</keyword>
<comment type="subcellular location">
    <subcellularLocation>
        <location evidence="3">Cell membrane</location>
        <topology evidence="3">Multi-pass membrane protein</topology>
    </subcellularLocation>
    <subcellularLocation>
        <location evidence="2">Cytoplasm</location>
    </subcellularLocation>
    <subcellularLocation>
        <location evidence="1">Golgi apparatus</location>
        <location evidence="1">cis-Golgi network membrane</location>
        <topology evidence="1">Multi-pass membrane protein</topology>
    </subcellularLocation>
</comment>
<evidence type="ECO:0000256" key="2">
    <source>
        <dbReference type="ARBA" id="ARBA00004496"/>
    </source>
</evidence>
<evidence type="ECO:0000256" key="17">
    <source>
        <dbReference type="SAM" id="Phobius"/>
    </source>
</evidence>
<feature type="region of interest" description="Disordered" evidence="16">
    <location>
        <begin position="356"/>
        <end position="375"/>
    </location>
</feature>
<evidence type="ECO:0000256" key="3">
    <source>
        <dbReference type="ARBA" id="ARBA00004651"/>
    </source>
</evidence>
<keyword evidence="9" id="KW-0221">Differentiation</keyword>
<evidence type="ECO:0000256" key="14">
    <source>
        <dbReference type="ARBA" id="ARBA00024809"/>
    </source>
</evidence>
<dbReference type="InterPro" id="IPR051521">
    <property type="entry name" value="tRNA_Mod/Golgi_Maint"/>
</dbReference>
<dbReference type="KEGG" id="bbel:109474844"/>
<accession>A0A6P4YN03</accession>
<dbReference type="OrthoDB" id="10256463at2759"/>
<keyword evidence="7" id="KW-0963">Cytoplasm</keyword>
<evidence type="ECO:0000256" key="10">
    <source>
        <dbReference type="ARBA" id="ARBA00022989"/>
    </source>
</evidence>
<evidence type="ECO:0000313" key="19">
    <source>
        <dbReference type="RefSeq" id="XP_019630845.1"/>
    </source>
</evidence>
<dbReference type="RefSeq" id="XP_019630845.1">
    <property type="nucleotide sequence ID" value="XM_019775286.1"/>
</dbReference>
<feature type="region of interest" description="Disordered" evidence="16">
    <location>
        <begin position="41"/>
        <end position="64"/>
    </location>
</feature>
<evidence type="ECO:0000256" key="12">
    <source>
        <dbReference type="ARBA" id="ARBA00023136"/>
    </source>
</evidence>
<evidence type="ECO:0000256" key="13">
    <source>
        <dbReference type="ARBA" id="ARBA00023180"/>
    </source>
</evidence>
<reference evidence="19" key="1">
    <citation type="submission" date="2025-08" db="UniProtKB">
        <authorList>
            <consortium name="RefSeq"/>
        </authorList>
    </citation>
    <scope>IDENTIFICATION</scope>
    <source>
        <tissue evidence="19">Gonad</tissue>
    </source>
</reference>
<comment type="similarity">
    <text evidence="4">Belongs to the YIP1 family.</text>
</comment>
<dbReference type="GO" id="GO:0030154">
    <property type="term" value="P:cell differentiation"/>
    <property type="evidence" value="ECO:0007669"/>
    <property type="project" value="UniProtKB-KW"/>
</dbReference>
<dbReference type="PANTHER" id="PTHR15627:SF14">
    <property type="entry name" value="PROTEIN YIPF3"/>
    <property type="match status" value="1"/>
</dbReference>
<keyword evidence="8 17" id="KW-0812">Transmembrane</keyword>
<evidence type="ECO:0000256" key="7">
    <source>
        <dbReference type="ARBA" id="ARBA00022490"/>
    </source>
</evidence>
<evidence type="ECO:0000256" key="1">
    <source>
        <dbReference type="ARBA" id="ARBA00004257"/>
    </source>
</evidence>
<evidence type="ECO:0000256" key="8">
    <source>
        <dbReference type="ARBA" id="ARBA00022692"/>
    </source>
</evidence>
<keyword evidence="18" id="KW-1185">Reference proteome</keyword>
<keyword evidence="12 17" id="KW-0472">Membrane</keyword>
<dbReference type="GO" id="GO:0005794">
    <property type="term" value="C:Golgi apparatus"/>
    <property type="evidence" value="ECO:0007669"/>
    <property type="project" value="UniProtKB-SubCell"/>
</dbReference>
<evidence type="ECO:0000256" key="15">
    <source>
        <dbReference type="ARBA" id="ARBA00032951"/>
    </source>
</evidence>
<evidence type="ECO:0000256" key="5">
    <source>
        <dbReference type="ARBA" id="ARBA00015622"/>
    </source>
</evidence>
<feature type="transmembrane region" description="Helical" evidence="17">
    <location>
        <begin position="162"/>
        <end position="185"/>
    </location>
</feature>
<feature type="transmembrane region" description="Helical" evidence="17">
    <location>
        <begin position="197"/>
        <end position="219"/>
    </location>
</feature>
<feature type="transmembrane region" description="Helical" evidence="17">
    <location>
        <begin position="132"/>
        <end position="150"/>
    </location>
</feature>
<protein>
    <recommendedName>
        <fullName evidence="5">Protein YIPF3</fullName>
    </recommendedName>
    <alternativeName>
        <fullName evidence="15">YIP1 family member 3</fullName>
    </alternativeName>
</protein>
<dbReference type="Proteomes" id="UP000515135">
    <property type="component" value="Unplaced"/>
</dbReference>
<evidence type="ECO:0000313" key="18">
    <source>
        <dbReference type="Proteomes" id="UP000515135"/>
    </source>
</evidence>
<evidence type="ECO:0000256" key="4">
    <source>
        <dbReference type="ARBA" id="ARBA00010596"/>
    </source>
</evidence>
<feature type="transmembrane region" description="Helical" evidence="17">
    <location>
        <begin position="257"/>
        <end position="278"/>
    </location>
</feature>
<sequence length="485" mass="52898">MASFQQNQSEASAVIDMSTLEDGAGLDDDISIASSGDEFVDVRKRERATSDTSDEGDPSLAKGLTGALGQSMAEQVWKTGSQQAKKAFNLYANIDILRPYFDVEPRKVMKRLLHTFIPSRVISVPQKVASELYGPLMIVFTLIAVLLYNMKSSGHTVREGTLMGTAFFVCFGYWWGTSALLYFIAYICNSHIAAIQVLSLTGYALVAHCVVLFLGTAFHSVSSHSMFYLMWAVFGGLSTVKMVLVYMSRTSGQTQRLALAGTCAALHLLFLLYLHFAYHNIVQDLDQTLQELHHVPRVPVSRLHDMGPIRSTHPVIRRVIDPQAADPMARVQAAGKSKVPKTRVERDANQQLLDLGLKDAPLDKSADNDSGGENADAAVNIPVVQNHDQDGGKNENLGMVHPADLANGKPGDQAIEKPGEQAMGNPGNQAVKKPGDQAIGKPGDQVEEHEVGNEENHQNNDEDNTHLEHHKLDIEDTGQRPAPAA</sequence>
<name>A0A6P4YN03_BRABE</name>
<dbReference type="AlphaFoldDB" id="A0A6P4YN03"/>
<feature type="region of interest" description="Disordered" evidence="16">
    <location>
        <begin position="408"/>
        <end position="485"/>
    </location>
</feature>
<feature type="compositionally biased region" description="Basic and acidic residues" evidence="16">
    <location>
        <begin position="444"/>
        <end position="478"/>
    </location>
</feature>
<dbReference type="GO" id="GO:0005886">
    <property type="term" value="C:plasma membrane"/>
    <property type="evidence" value="ECO:0007669"/>
    <property type="project" value="UniProtKB-SubCell"/>
</dbReference>
<dbReference type="PANTHER" id="PTHR15627">
    <property type="entry name" value="NATURAL KILLER CELL-SPECIFIC ANTIGEN KLIP1"/>
    <property type="match status" value="1"/>
</dbReference>
<comment type="function">
    <text evidence="14">Involved in the maintenance of the Golgi structure. May play a role in hematopoiesis.</text>
</comment>
<keyword evidence="13" id="KW-0325">Glycoprotein</keyword>
<organism evidence="18 19">
    <name type="scientific">Branchiostoma belcheri</name>
    <name type="common">Amphioxus</name>
    <dbReference type="NCBI Taxonomy" id="7741"/>
    <lineage>
        <taxon>Eukaryota</taxon>
        <taxon>Metazoa</taxon>
        <taxon>Chordata</taxon>
        <taxon>Cephalochordata</taxon>
        <taxon>Leptocardii</taxon>
        <taxon>Amphioxiformes</taxon>
        <taxon>Branchiostomatidae</taxon>
        <taxon>Branchiostoma</taxon>
    </lineage>
</organism>
<feature type="compositionally biased region" description="Basic and acidic residues" evidence="16">
    <location>
        <begin position="356"/>
        <end position="367"/>
    </location>
</feature>
<gene>
    <name evidence="19" type="primary">LOC109474844</name>
</gene>
<proteinExistence type="inferred from homology"/>
<evidence type="ECO:0000256" key="9">
    <source>
        <dbReference type="ARBA" id="ARBA00022782"/>
    </source>
</evidence>
<evidence type="ECO:0000256" key="16">
    <source>
        <dbReference type="SAM" id="MobiDB-lite"/>
    </source>
</evidence>
<evidence type="ECO:0000256" key="6">
    <source>
        <dbReference type="ARBA" id="ARBA00022475"/>
    </source>
</evidence>
<evidence type="ECO:0000256" key="11">
    <source>
        <dbReference type="ARBA" id="ARBA00023034"/>
    </source>
</evidence>